<dbReference type="SUPFAM" id="SSF51735">
    <property type="entry name" value="NAD(P)-binding Rossmann-fold domains"/>
    <property type="match status" value="1"/>
</dbReference>
<dbReference type="InterPro" id="IPR006140">
    <property type="entry name" value="D-isomer_DH_NAD-bd"/>
</dbReference>
<dbReference type="InterPro" id="IPR006139">
    <property type="entry name" value="D-isomer_2_OHA_DH_cat_dom"/>
</dbReference>
<gene>
    <name evidence="8" type="primary">serA_2</name>
    <name evidence="8" type="ORF">Pla144_46040</name>
</gene>
<feature type="domain" description="D-isomer specific 2-hydroxyacid dehydrogenase NAD-binding" evidence="7">
    <location>
        <begin position="112"/>
        <end position="284"/>
    </location>
</feature>
<evidence type="ECO:0000259" key="7">
    <source>
        <dbReference type="Pfam" id="PF02826"/>
    </source>
</evidence>
<feature type="domain" description="D-isomer specific 2-hydroxyacid dehydrogenase catalytic" evidence="6">
    <location>
        <begin position="17"/>
        <end position="304"/>
    </location>
</feature>
<dbReference type="InterPro" id="IPR036291">
    <property type="entry name" value="NAD(P)-bd_dom_sf"/>
</dbReference>
<dbReference type="Gene3D" id="3.40.50.720">
    <property type="entry name" value="NAD(P)-binding Rossmann-like Domain"/>
    <property type="match status" value="2"/>
</dbReference>
<dbReference type="EC" id="1.1.1.95" evidence="8"/>
<evidence type="ECO:0000256" key="3">
    <source>
        <dbReference type="ARBA" id="ARBA00023002"/>
    </source>
</evidence>
<dbReference type="InterPro" id="IPR029752">
    <property type="entry name" value="D-isomer_DH_CS1"/>
</dbReference>
<dbReference type="Pfam" id="PF00389">
    <property type="entry name" value="2-Hacid_dh"/>
    <property type="match status" value="1"/>
</dbReference>
<accession>A0A5C6C9I2</accession>
<protein>
    <submittedName>
        <fullName evidence="8">D-3-phosphoglycerate dehydrogenase</fullName>
        <ecNumber evidence="8">1.1.1.95</ecNumber>
    </submittedName>
</protein>
<comment type="similarity">
    <text evidence="1 5">Belongs to the D-isomer specific 2-hydroxyacid dehydrogenase family.</text>
</comment>
<sequence length="311" mass="33080">MAKILVTPRSITSQGHSALSALTNAGYEIILATPGQQPSENELIERLPGCVGMLAGVEKISARALAAATELQVISRNGVGIDGIDLAAAESRGIRVCRAEGSNARGVAELAIGLLLSLARAIPSGDRAIKSDQWERRQGIELEGKTLGIVGCGRIGRLVCEFALALDMRVLAYDVVPDSTYAPSDRFSFVSLDHLFENADAITLHCPASVEDEALLDCAALSKLKHGVFLINTARPNLIDIDALISKLDNAEVRAAAVDVFEIEPPIGDRLAKHPRVIATPHIGGFTHESIDRAVQMAVDNLLETLCPVVQ</sequence>
<dbReference type="Pfam" id="PF02826">
    <property type="entry name" value="2-Hacid_dh_C"/>
    <property type="match status" value="1"/>
</dbReference>
<evidence type="ECO:0000256" key="4">
    <source>
        <dbReference type="ARBA" id="ARBA00023027"/>
    </source>
</evidence>
<name>A0A5C6C9I2_9BACT</name>
<comment type="caution">
    <text evidence="8">The sequence shown here is derived from an EMBL/GenBank/DDBJ whole genome shotgun (WGS) entry which is preliminary data.</text>
</comment>
<dbReference type="GO" id="GO:0051287">
    <property type="term" value="F:NAD binding"/>
    <property type="evidence" value="ECO:0007669"/>
    <property type="project" value="InterPro"/>
</dbReference>
<dbReference type="PROSITE" id="PS00671">
    <property type="entry name" value="D_2_HYDROXYACID_DH_3"/>
    <property type="match status" value="1"/>
</dbReference>
<keyword evidence="4" id="KW-0520">NAD</keyword>
<evidence type="ECO:0000313" key="8">
    <source>
        <dbReference type="EMBL" id="TWU21383.1"/>
    </source>
</evidence>
<dbReference type="PROSITE" id="PS00065">
    <property type="entry name" value="D_2_HYDROXYACID_DH_1"/>
    <property type="match status" value="1"/>
</dbReference>
<dbReference type="SUPFAM" id="SSF52283">
    <property type="entry name" value="Formate/glycerate dehydrogenase catalytic domain-like"/>
    <property type="match status" value="1"/>
</dbReference>
<dbReference type="InterPro" id="IPR029753">
    <property type="entry name" value="D-isomer_DH_CS"/>
</dbReference>
<proteinExistence type="inferred from homology"/>
<keyword evidence="2" id="KW-0028">Amino-acid biosynthesis</keyword>
<evidence type="ECO:0000256" key="2">
    <source>
        <dbReference type="ARBA" id="ARBA00022605"/>
    </source>
</evidence>
<evidence type="ECO:0000256" key="1">
    <source>
        <dbReference type="ARBA" id="ARBA00005854"/>
    </source>
</evidence>
<dbReference type="EMBL" id="SJPS01000010">
    <property type="protein sequence ID" value="TWU21383.1"/>
    <property type="molecule type" value="Genomic_DNA"/>
</dbReference>
<keyword evidence="3 5" id="KW-0560">Oxidoreductase</keyword>
<evidence type="ECO:0000313" key="9">
    <source>
        <dbReference type="Proteomes" id="UP000318437"/>
    </source>
</evidence>
<dbReference type="RefSeq" id="WP_146452845.1">
    <property type="nucleotide sequence ID" value="NZ_SJPS01000010.1"/>
</dbReference>
<dbReference type="PANTHER" id="PTHR42789:SF1">
    <property type="entry name" value="D-ISOMER SPECIFIC 2-HYDROXYACID DEHYDROGENASE FAMILY PROTEIN (AFU_ORTHOLOGUE AFUA_6G10090)"/>
    <property type="match status" value="1"/>
</dbReference>
<evidence type="ECO:0000259" key="6">
    <source>
        <dbReference type="Pfam" id="PF00389"/>
    </source>
</evidence>
<keyword evidence="9" id="KW-1185">Reference proteome</keyword>
<dbReference type="AlphaFoldDB" id="A0A5C6C9I2"/>
<organism evidence="8 9">
    <name type="scientific">Bythopirellula polymerisocia</name>
    <dbReference type="NCBI Taxonomy" id="2528003"/>
    <lineage>
        <taxon>Bacteria</taxon>
        <taxon>Pseudomonadati</taxon>
        <taxon>Planctomycetota</taxon>
        <taxon>Planctomycetia</taxon>
        <taxon>Pirellulales</taxon>
        <taxon>Lacipirellulaceae</taxon>
        <taxon>Bythopirellula</taxon>
    </lineage>
</organism>
<dbReference type="Proteomes" id="UP000318437">
    <property type="component" value="Unassembled WGS sequence"/>
</dbReference>
<reference evidence="8 9" key="1">
    <citation type="submission" date="2019-02" db="EMBL/GenBank/DDBJ databases">
        <title>Deep-cultivation of Planctomycetes and their phenomic and genomic characterization uncovers novel biology.</title>
        <authorList>
            <person name="Wiegand S."/>
            <person name="Jogler M."/>
            <person name="Boedeker C."/>
            <person name="Pinto D."/>
            <person name="Vollmers J."/>
            <person name="Rivas-Marin E."/>
            <person name="Kohn T."/>
            <person name="Peeters S.H."/>
            <person name="Heuer A."/>
            <person name="Rast P."/>
            <person name="Oberbeckmann S."/>
            <person name="Bunk B."/>
            <person name="Jeske O."/>
            <person name="Meyerdierks A."/>
            <person name="Storesund J.E."/>
            <person name="Kallscheuer N."/>
            <person name="Luecker S."/>
            <person name="Lage O.M."/>
            <person name="Pohl T."/>
            <person name="Merkel B.J."/>
            <person name="Hornburger P."/>
            <person name="Mueller R.-W."/>
            <person name="Bruemmer F."/>
            <person name="Labrenz M."/>
            <person name="Spormann A.M."/>
            <person name="Op Den Camp H."/>
            <person name="Overmann J."/>
            <person name="Amann R."/>
            <person name="Jetten M.S.M."/>
            <person name="Mascher T."/>
            <person name="Medema M.H."/>
            <person name="Devos D.P."/>
            <person name="Kaster A.-K."/>
            <person name="Ovreas L."/>
            <person name="Rohde M."/>
            <person name="Galperin M.Y."/>
            <person name="Jogler C."/>
        </authorList>
    </citation>
    <scope>NUCLEOTIDE SEQUENCE [LARGE SCALE GENOMIC DNA]</scope>
    <source>
        <strain evidence="8 9">Pla144</strain>
    </source>
</reference>
<dbReference type="GO" id="GO:0008652">
    <property type="term" value="P:amino acid biosynthetic process"/>
    <property type="evidence" value="ECO:0007669"/>
    <property type="project" value="UniProtKB-KW"/>
</dbReference>
<evidence type="ECO:0000256" key="5">
    <source>
        <dbReference type="RuleBase" id="RU003719"/>
    </source>
</evidence>
<dbReference type="CDD" id="cd12172">
    <property type="entry name" value="PGDH_like_2"/>
    <property type="match status" value="1"/>
</dbReference>
<dbReference type="InterPro" id="IPR050857">
    <property type="entry name" value="D-2-hydroxyacid_DH"/>
</dbReference>
<dbReference type="GO" id="GO:0004617">
    <property type="term" value="F:phosphoglycerate dehydrogenase activity"/>
    <property type="evidence" value="ECO:0007669"/>
    <property type="project" value="UniProtKB-EC"/>
</dbReference>
<dbReference type="PANTHER" id="PTHR42789">
    <property type="entry name" value="D-ISOMER SPECIFIC 2-HYDROXYACID DEHYDROGENASE FAMILY PROTEIN (AFU_ORTHOLOGUE AFUA_6G10090)"/>
    <property type="match status" value="1"/>
</dbReference>
<dbReference type="OrthoDB" id="277029at2"/>